<dbReference type="PANTHER" id="PTHR10885:SF0">
    <property type="entry name" value="ISOPENTENYL-DIPHOSPHATE DELTA-ISOMERASE"/>
    <property type="match status" value="1"/>
</dbReference>
<evidence type="ECO:0000256" key="1">
    <source>
        <dbReference type="ARBA" id="ARBA00004826"/>
    </source>
</evidence>
<dbReference type="CDD" id="cd02885">
    <property type="entry name" value="NUDIX_IPP_Isomerase"/>
    <property type="match status" value="1"/>
</dbReference>
<comment type="similarity">
    <text evidence="2">Belongs to the IPP isomerase type 1 family.</text>
</comment>
<dbReference type="NCBIfam" id="TIGR02150">
    <property type="entry name" value="IPP_isom_1"/>
    <property type="match status" value="1"/>
</dbReference>
<evidence type="ECO:0000256" key="10">
    <source>
        <dbReference type="NCBIfam" id="TIGR02150"/>
    </source>
</evidence>
<dbReference type="GO" id="GO:0050992">
    <property type="term" value="P:dimethylallyl diphosphate biosynthetic process"/>
    <property type="evidence" value="ECO:0007669"/>
    <property type="project" value="UniProtKB-UniPathway"/>
</dbReference>
<evidence type="ECO:0000259" key="12">
    <source>
        <dbReference type="PROSITE" id="PS51462"/>
    </source>
</evidence>
<keyword evidence="5" id="KW-0479">Metal-binding</keyword>
<evidence type="ECO:0000256" key="2">
    <source>
        <dbReference type="ARBA" id="ARBA00007579"/>
    </source>
</evidence>
<dbReference type="InterPro" id="IPR056375">
    <property type="entry name" value="Idi_bact"/>
</dbReference>
<proteinExistence type="inferred from homology"/>
<evidence type="ECO:0000256" key="9">
    <source>
        <dbReference type="ARBA" id="ARBA00023235"/>
    </source>
</evidence>
<dbReference type="Gene3D" id="3.90.79.10">
    <property type="entry name" value="Nucleoside Triphosphate Pyrophosphohydrolase"/>
    <property type="match status" value="1"/>
</dbReference>
<keyword evidence="14" id="KW-1185">Reference proteome</keyword>
<dbReference type="GO" id="GO:0046872">
    <property type="term" value="F:metal ion binding"/>
    <property type="evidence" value="ECO:0007669"/>
    <property type="project" value="UniProtKB-KW"/>
</dbReference>
<dbReference type="PIRSF" id="PIRSF018427">
    <property type="entry name" value="Isopntndiph_ism"/>
    <property type="match status" value="1"/>
</dbReference>
<dbReference type="GO" id="GO:0005737">
    <property type="term" value="C:cytoplasm"/>
    <property type="evidence" value="ECO:0007669"/>
    <property type="project" value="TreeGrafter"/>
</dbReference>
<keyword evidence="4" id="KW-0963">Cytoplasm</keyword>
<evidence type="ECO:0000256" key="6">
    <source>
        <dbReference type="ARBA" id="ARBA00022842"/>
    </source>
</evidence>
<evidence type="ECO:0000256" key="4">
    <source>
        <dbReference type="ARBA" id="ARBA00022490"/>
    </source>
</evidence>
<dbReference type="EC" id="5.3.3.2" evidence="3 10"/>
<dbReference type="HAMAP" id="MF_00202">
    <property type="entry name" value="Idi"/>
    <property type="match status" value="1"/>
</dbReference>
<gene>
    <name evidence="13" type="ORF">GLV81_02005</name>
</gene>
<evidence type="ECO:0000313" key="14">
    <source>
        <dbReference type="Proteomes" id="UP000426027"/>
    </source>
</evidence>
<dbReference type="KEGG" id="fls:GLV81_02005"/>
<feature type="active site" evidence="11">
    <location>
        <position position="68"/>
    </location>
</feature>
<evidence type="ECO:0000256" key="7">
    <source>
        <dbReference type="ARBA" id="ARBA00023211"/>
    </source>
</evidence>
<dbReference type="PANTHER" id="PTHR10885">
    <property type="entry name" value="ISOPENTENYL-DIPHOSPHATE DELTA-ISOMERASE"/>
    <property type="match status" value="1"/>
</dbReference>
<evidence type="ECO:0000313" key="13">
    <source>
        <dbReference type="EMBL" id="QGW27040.1"/>
    </source>
</evidence>
<evidence type="ECO:0000256" key="11">
    <source>
        <dbReference type="PIRSR" id="PIRSR018427-1"/>
    </source>
</evidence>
<dbReference type="InterPro" id="IPR015797">
    <property type="entry name" value="NUDIX_hydrolase-like_dom_sf"/>
</dbReference>
<keyword evidence="8" id="KW-0414">Isoprene biosynthesis</keyword>
<dbReference type="GO" id="GO:0009240">
    <property type="term" value="P:isopentenyl diphosphate biosynthetic process"/>
    <property type="evidence" value="ECO:0007669"/>
    <property type="project" value="TreeGrafter"/>
</dbReference>
<sequence length="179" mass="20252">MIQASPDVILVNEQDEPIGTMEKMAAHQSPHLHRAFSIFLFDKQQRMLLQQRAHSKYHSAGLWTNTCCSHPYPGEPVADAAARRLKEEMGISVPVEKAFHFTYQASFDNGLYEYEFDHVFIGEIDDATIEPDPAEVAAYTFRSIEEINADMATSAHKYTEWFKIALPLVAQHLKANTPA</sequence>
<reference evidence="13 14" key="1">
    <citation type="submission" date="2019-11" db="EMBL/GenBank/DDBJ databases">
        <authorList>
            <person name="Im W.T."/>
        </authorList>
    </citation>
    <scope>NUCLEOTIDE SEQUENCE [LARGE SCALE GENOMIC DNA]</scope>
    <source>
        <strain evidence="13 14">SB-02</strain>
    </source>
</reference>
<keyword evidence="6" id="KW-0460">Magnesium</keyword>
<evidence type="ECO:0000256" key="8">
    <source>
        <dbReference type="ARBA" id="ARBA00023229"/>
    </source>
</evidence>
<feature type="active site" evidence="11">
    <location>
        <position position="115"/>
    </location>
</feature>
<dbReference type="NCBIfam" id="NF002995">
    <property type="entry name" value="PRK03759.1"/>
    <property type="match status" value="1"/>
</dbReference>
<dbReference type="EMBL" id="CP046566">
    <property type="protein sequence ID" value="QGW27040.1"/>
    <property type="molecule type" value="Genomic_DNA"/>
</dbReference>
<dbReference type="PROSITE" id="PS51462">
    <property type="entry name" value="NUDIX"/>
    <property type="match status" value="1"/>
</dbReference>
<dbReference type="InterPro" id="IPR000086">
    <property type="entry name" value="NUDIX_hydrolase_dom"/>
</dbReference>
<name>A0A6I6GAD5_9BACT</name>
<dbReference type="Proteomes" id="UP000426027">
    <property type="component" value="Chromosome"/>
</dbReference>
<keyword evidence="7" id="KW-0464">Manganese</keyword>
<comment type="pathway">
    <text evidence="1">Isoprenoid biosynthesis; dimethylallyl diphosphate biosynthesis; dimethylallyl diphosphate from isopentenyl diphosphate: step 1/1.</text>
</comment>
<protein>
    <recommendedName>
        <fullName evidence="3 10">Isopentenyl-diphosphate delta-isomerase</fullName>
        <ecNumber evidence="3 10">5.3.3.2</ecNumber>
    </recommendedName>
</protein>
<dbReference type="GO" id="GO:0004452">
    <property type="term" value="F:isopentenyl-diphosphate delta-isomerase activity"/>
    <property type="evidence" value="ECO:0007669"/>
    <property type="project" value="UniProtKB-UniRule"/>
</dbReference>
<evidence type="ECO:0000256" key="5">
    <source>
        <dbReference type="ARBA" id="ARBA00022723"/>
    </source>
</evidence>
<accession>A0A6I6GAD5</accession>
<keyword evidence="9 13" id="KW-0413">Isomerase</keyword>
<dbReference type="SUPFAM" id="SSF55811">
    <property type="entry name" value="Nudix"/>
    <property type="match status" value="1"/>
</dbReference>
<dbReference type="UniPathway" id="UPA00059">
    <property type="reaction ID" value="UER00104"/>
</dbReference>
<dbReference type="AlphaFoldDB" id="A0A6I6GAD5"/>
<dbReference type="InterPro" id="IPR011876">
    <property type="entry name" value="IsopentenylPP_isomerase_typ1"/>
</dbReference>
<dbReference type="RefSeq" id="WP_157476389.1">
    <property type="nucleotide sequence ID" value="NZ_CP046566.1"/>
</dbReference>
<feature type="domain" description="Nudix hydrolase" evidence="12">
    <location>
        <begin position="31"/>
        <end position="164"/>
    </location>
</feature>
<dbReference type="Pfam" id="PF00293">
    <property type="entry name" value="NUDIX"/>
    <property type="match status" value="1"/>
</dbReference>
<evidence type="ECO:0000256" key="3">
    <source>
        <dbReference type="ARBA" id="ARBA00012057"/>
    </source>
</evidence>
<organism evidence="13 14">
    <name type="scientific">Phnomibacter ginsenosidimutans</name>
    <dbReference type="NCBI Taxonomy" id="2676868"/>
    <lineage>
        <taxon>Bacteria</taxon>
        <taxon>Pseudomonadati</taxon>
        <taxon>Bacteroidota</taxon>
        <taxon>Chitinophagia</taxon>
        <taxon>Chitinophagales</taxon>
        <taxon>Chitinophagaceae</taxon>
        <taxon>Phnomibacter</taxon>
    </lineage>
</organism>